<sequence>MLTTAGSAKVQYGPGQSSSQSVGNLGDDKVWKDYDVEKDESQNEWALVEGCGKLVDTGPM</sequence>
<dbReference type="EMBL" id="WJEC01000090">
    <property type="protein sequence ID" value="KAF7485904.1"/>
    <property type="molecule type" value="Genomic_DNA"/>
</dbReference>
<dbReference type="AlphaFoldDB" id="A0A5E4CC27"/>
<name>A0A5E4CC27_MARMO</name>
<accession>A0A5E4CC27</accession>
<dbReference type="EMBL" id="CABDUW010001168">
    <property type="protein sequence ID" value="VTJ79295.1"/>
    <property type="molecule type" value="Genomic_DNA"/>
</dbReference>
<evidence type="ECO:0000313" key="4">
    <source>
        <dbReference type="Proteomes" id="UP000335636"/>
    </source>
</evidence>
<feature type="compositionally biased region" description="Polar residues" evidence="1">
    <location>
        <begin position="14"/>
        <end position="23"/>
    </location>
</feature>
<dbReference type="Proteomes" id="UP000662637">
    <property type="component" value="Unassembled WGS sequence"/>
</dbReference>
<evidence type="ECO:0000256" key="1">
    <source>
        <dbReference type="SAM" id="MobiDB-lite"/>
    </source>
</evidence>
<reference evidence="3 4" key="1">
    <citation type="submission" date="2019-04" db="EMBL/GenBank/DDBJ databases">
        <authorList>
            <person name="Alioto T."/>
            <person name="Alioto T."/>
        </authorList>
    </citation>
    <scope>NUCLEOTIDE SEQUENCE [LARGE SCALE GENOMIC DNA]</scope>
</reference>
<feature type="region of interest" description="Disordered" evidence="1">
    <location>
        <begin position="1"/>
        <end position="27"/>
    </location>
</feature>
<gene>
    <name evidence="2" type="ORF">GHT09_002361</name>
    <name evidence="3" type="ORF">MONAX_5E004958</name>
</gene>
<proteinExistence type="predicted"/>
<dbReference type="Proteomes" id="UP000335636">
    <property type="component" value="Unassembled WGS sequence"/>
</dbReference>
<organism evidence="3 4">
    <name type="scientific">Marmota monax</name>
    <name type="common">Woodchuck</name>
    <dbReference type="NCBI Taxonomy" id="9995"/>
    <lineage>
        <taxon>Eukaryota</taxon>
        <taxon>Metazoa</taxon>
        <taxon>Chordata</taxon>
        <taxon>Craniata</taxon>
        <taxon>Vertebrata</taxon>
        <taxon>Euteleostomi</taxon>
        <taxon>Mammalia</taxon>
        <taxon>Eutheria</taxon>
        <taxon>Euarchontoglires</taxon>
        <taxon>Glires</taxon>
        <taxon>Rodentia</taxon>
        <taxon>Sciuromorpha</taxon>
        <taxon>Sciuridae</taxon>
        <taxon>Xerinae</taxon>
        <taxon>Marmotini</taxon>
        <taxon>Marmota</taxon>
    </lineage>
</organism>
<evidence type="ECO:0000313" key="2">
    <source>
        <dbReference type="EMBL" id="KAF7485904.1"/>
    </source>
</evidence>
<evidence type="ECO:0000313" key="3">
    <source>
        <dbReference type="EMBL" id="VTJ79295.1"/>
    </source>
</evidence>
<keyword evidence="4" id="KW-1185">Reference proteome</keyword>
<protein>
    <submittedName>
        <fullName evidence="3">Uncharacterized protein</fullName>
    </submittedName>
</protein>
<reference evidence="2" key="2">
    <citation type="submission" date="2020-08" db="EMBL/GenBank/DDBJ databases">
        <authorList>
            <person name="Shumante A."/>
            <person name="Zimin A.V."/>
            <person name="Puiu D."/>
            <person name="Salzberg S.L."/>
        </authorList>
    </citation>
    <scope>NUCLEOTIDE SEQUENCE</scope>
    <source>
        <strain evidence="2">WC2-LM</strain>
        <tissue evidence="2">Liver</tissue>
    </source>
</reference>